<comment type="caution">
    <text evidence="10">The sequence shown here is derived from an EMBL/GenBank/DDBJ whole genome shotgun (WGS) entry which is preliminary data.</text>
</comment>
<sequence length="832" mass="93826">MSASETECPVCRENIQNPSQPSPCCGKVICQRCLSQSLRYRSHCPHCRSSVNNHDFANQMVPPGRRRHMQQILPGSVLTFSPRRPVGTNIQNLLGQLQNSVSQQADLAAPQIQAPPPLISSARPVPMPRIRAPSVNSVAPINAAPIGLIQPILPLAPAPLLVNHAQPQENLSVLDEWPWQTEITLMGMNPQPQGVRTFTCPYCQDNGLDELDLRDHCNEHHANDSRSVVCPVCVQTPHGDPQYYSRNFIGHLNLRHCYYLDDITPTSSLTGNTEIDVDDGKDQDIFDINEEAGLHLVEGDILIQQGEVRNTIRGEKYRWPTTVPYILDSSLEINAKGVILKAFEQFRLKTCIDFKPRYREPNYIFVFKDRGCYSYVGNHRVGKQKLSIGENCDSLGIVEHELLHALGFWHEQSRSDRDDYVTIVWNQIKAGEKHNFILHNETVSSPLGVPYDYGSVMHYGKMAFSKSSEPTIVTKIPEFMNVIGQRMEFSDSDLLKLNRLYNCTTASTFLDSCHFEEPNICGMIQGAGIKAKWIRVQRVEGGPQTDYTYLGRCQGLGFFMHFSTAGGTQYDKAYLESRLFYPKRCFQCLQFYYYKSEGAKDQLNIWVREYTAENPKGALRLIQKISGEVQGSWELYHVTLDASDKFRVVFQGVKGTGVSKGGLSLDDINLSETQCPQHTWHIRNFTSLLAKTPAGSKTYSPRFLSPDGYSFQIGLYINAKGNVKYNWDNPRKVGSLVTDTDGSSYYRGPGYGYSNYITHDRLKTRSFIKGDDVIFLFSLKDVTGLLESQTKGYWRGRDKEKDGPSSFDCFSETLVCSSDLAELSAALDHHHI</sequence>
<dbReference type="Pfam" id="PF05605">
    <property type="entry name" value="zf-Di19"/>
    <property type="match status" value="1"/>
</dbReference>
<keyword evidence="5 6" id="KW-0378">Hydrolase</keyword>
<dbReference type="PROSITE" id="PS50060">
    <property type="entry name" value="MAM_2"/>
    <property type="match status" value="1"/>
</dbReference>
<evidence type="ECO:0000256" key="1">
    <source>
        <dbReference type="ARBA" id="ARBA00022723"/>
    </source>
</evidence>
<dbReference type="Gene3D" id="3.40.390.10">
    <property type="entry name" value="Collagenase (Catalytic Domain)"/>
    <property type="match status" value="1"/>
</dbReference>
<dbReference type="InterPro" id="IPR000998">
    <property type="entry name" value="MAM_dom"/>
</dbReference>
<dbReference type="PROSITE" id="PS50089">
    <property type="entry name" value="ZF_RING_2"/>
    <property type="match status" value="1"/>
</dbReference>
<evidence type="ECO:0000259" key="8">
    <source>
        <dbReference type="PROSITE" id="PS50089"/>
    </source>
</evidence>
<dbReference type="InterPro" id="IPR008974">
    <property type="entry name" value="TRAF-like"/>
</dbReference>
<feature type="binding site" evidence="5">
    <location>
        <position position="410"/>
    </location>
    <ligand>
        <name>Zn(2+)</name>
        <dbReference type="ChEBI" id="CHEBI:29105"/>
        <note>catalytic</note>
    </ligand>
</feature>
<reference evidence="10 11" key="1">
    <citation type="submission" date="2023-09" db="EMBL/GenBank/DDBJ databases">
        <authorList>
            <person name="Wang M."/>
        </authorList>
    </citation>
    <scope>NUCLEOTIDE SEQUENCE [LARGE SCALE GENOMIC DNA]</scope>
    <source>
        <strain evidence="10">GT-2023</strain>
        <tissue evidence="10">Liver</tissue>
    </source>
</reference>
<dbReference type="Proteomes" id="UP001558613">
    <property type="component" value="Unassembled WGS sequence"/>
</dbReference>
<protein>
    <recommendedName>
        <fullName evidence="6">Metalloendopeptidase</fullName>
        <ecNumber evidence="6">3.4.24.-</ecNumber>
    </recommendedName>
</protein>
<evidence type="ECO:0000256" key="5">
    <source>
        <dbReference type="PROSITE-ProRule" id="PRU01211"/>
    </source>
</evidence>
<dbReference type="SUPFAM" id="SSF49899">
    <property type="entry name" value="Concanavalin A-like lectins/glucanases"/>
    <property type="match status" value="1"/>
</dbReference>
<evidence type="ECO:0000256" key="2">
    <source>
        <dbReference type="ARBA" id="ARBA00022771"/>
    </source>
</evidence>
<keyword evidence="3 5" id="KW-0862">Zinc</keyword>
<dbReference type="CDD" id="cd06263">
    <property type="entry name" value="MAM"/>
    <property type="match status" value="1"/>
</dbReference>
<dbReference type="SUPFAM" id="SSF49599">
    <property type="entry name" value="TRAF domain-like"/>
    <property type="match status" value="1"/>
</dbReference>
<evidence type="ECO:0000256" key="3">
    <source>
        <dbReference type="ARBA" id="ARBA00022833"/>
    </source>
</evidence>
<dbReference type="Gene3D" id="2.60.210.10">
    <property type="entry name" value="Apoptosis, Tumor Necrosis Factor Receptor Associated Protein 2, Chain A"/>
    <property type="match status" value="2"/>
</dbReference>
<feature type="binding site" evidence="5">
    <location>
        <position position="400"/>
    </location>
    <ligand>
        <name>Zn(2+)</name>
        <dbReference type="ChEBI" id="CHEBI:29105"/>
        <note>catalytic</note>
    </ligand>
</feature>
<dbReference type="InterPro" id="IPR006026">
    <property type="entry name" value="Peptidase_Metallo"/>
</dbReference>
<dbReference type="SUPFAM" id="SSF57850">
    <property type="entry name" value="RING/U-box"/>
    <property type="match status" value="1"/>
</dbReference>
<keyword evidence="5 6" id="KW-0645">Protease</keyword>
<comment type="cofactor">
    <cofactor evidence="5 6">
        <name>Zn(2+)</name>
        <dbReference type="ChEBI" id="CHEBI:29105"/>
    </cofactor>
    <text evidence="5 6">Binds 1 zinc ion per subunit.</text>
</comment>
<keyword evidence="1 5" id="KW-0479">Metal-binding</keyword>
<dbReference type="PANTHER" id="PTHR10127">
    <property type="entry name" value="DISCOIDIN, CUB, EGF, LAMININ , AND ZINC METALLOPROTEASE DOMAIN CONTAINING"/>
    <property type="match status" value="1"/>
</dbReference>
<dbReference type="InterPro" id="IPR008598">
    <property type="entry name" value="Di19_Zn-bd"/>
</dbReference>
<dbReference type="PRINTS" id="PR00020">
    <property type="entry name" value="MAMDOMAIN"/>
</dbReference>
<dbReference type="Pfam" id="PF00629">
    <property type="entry name" value="MAM"/>
    <property type="match status" value="1"/>
</dbReference>
<feature type="domain" description="MAM" evidence="7">
    <location>
        <begin position="511"/>
        <end position="677"/>
    </location>
</feature>
<feature type="active site" evidence="5">
    <location>
        <position position="401"/>
    </location>
</feature>
<evidence type="ECO:0000313" key="11">
    <source>
        <dbReference type="Proteomes" id="UP001558613"/>
    </source>
</evidence>
<name>A0ABR3LNS6_9TELE</name>
<dbReference type="Gene3D" id="2.60.120.200">
    <property type="match status" value="1"/>
</dbReference>
<dbReference type="SMART" id="SM00137">
    <property type="entry name" value="MAM"/>
    <property type="match status" value="1"/>
</dbReference>
<keyword evidence="5 6" id="KW-0482">Metalloprotease</keyword>
<dbReference type="PROSITE" id="PS51864">
    <property type="entry name" value="ASTACIN"/>
    <property type="match status" value="1"/>
</dbReference>
<dbReference type="PANTHER" id="PTHR10127:SF882">
    <property type="entry name" value="MEPRIN A SUBUNIT"/>
    <property type="match status" value="1"/>
</dbReference>
<dbReference type="Pfam" id="PF01400">
    <property type="entry name" value="Astacin"/>
    <property type="match status" value="1"/>
</dbReference>
<feature type="domain" description="Peptidase M12A" evidence="9">
    <location>
        <begin position="310"/>
        <end position="504"/>
    </location>
</feature>
<accession>A0ABR3LNS6</accession>
<dbReference type="PRINTS" id="PR00480">
    <property type="entry name" value="ASTACIN"/>
</dbReference>
<dbReference type="InterPro" id="IPR001841">
    <property type="entry name" value="Znf_RING"/>
</dbReference>
<dbReference type="InterPro" id="IPR024079">
    <property type="entry name" value="MetalloPept_cat_dom_sf"/>
</dbReference>
<evidence type="ECO:0000259" key="9">
    <source>
        <dbReference type="PROSITE" id="PS51864"/>
    </source>
</evidence>
<feature type="binding site" evidence="5">
    <location>
        <position position="404"/>
    </location>
    <ligand>
        <name>Zn(2+)</name>
        <dbReference type="ChEBI" id="CHEBI:29105"/>
        <note>catalytic</note>
    </ligand>
</feature>
<dbReference type="EC" id="3.4.24.-" evidence="6"/>
<evidence type="ECO:0000256" key="6">
    <source>
        <dbReference type="RuleBase" id="RU361183"/>
    </source>
</evidence>
<keyword evidence="2 4" id="KW-0863">Zinc-finger</keyword>
<dbReference type="InterPro" id="IPR013083">
    <property type="entry name" value="Znf_RING/FYVE/PHD"/>
</dbReference>
<organism evidence="10 11">
    <name type="scientific">Cirrhinus molitorella</name>
    <name type="common">mud carp</name>
    <dbReference type="NCBI Taxonomy" id="172907"/>
    <lineage>
        <taxon>Eukaryota</taxon>
        <taxon>Metazoa</taxon>
        <taxon>Chordata</taxon>
        <taxon>Craniata</taxon>
        <taxon>Vertebrata</taxon>
        <taxon>Euteleostomi</taxon>
        <taxon>Actinopterygii</taxon>
        <taxon>Neopterygii</taxon>
        <taxon>Teleostei</taxon>
        <taxon>Ostariophysi</taxon>
        <taxon>Cypriniformes</taxon>
        <taxon>Cyprinidae</taxon>
        <taxon>Labeoninae</taxon>
        <taxon>Labeonini</taxon>
        <taxon>Cirrhinus</taxon>
    </lineage>
</organism>
<keyword evidence="11" id="KW-1185">Reference proteome</keyword>
<dbReference type="SMART" id="SM00235">
    <property type="entry name" value="ZnMc"/>
    <property type="match status" value="1"/>
</dbReference>
<dbReference type="SUPFAM" id="SSF55486">
    <property type="entry name" value="Metalloproteases ('zincins'), catalytic domain"/>
    <property type="match status" value="1"/>
</dbReference>
<dbReference type="InterPro" id="IPR001506">
    <property type="entry name" value="Peptidase_M12A"/>
</dbReference>
<feature type="domain" description="RING-type" evidence="8">
    <location>
        <begin position="8"/>
        <end position="48"/>
    </location>
</feature>
<proteinExistence type="predicted"/>
<gene>
    <name evidence="10" type="ORF">QQF64_016785</name>
</gene>
<dbReference type="EMBL" id="JAYMGO010000020">
    <property type="protein sequence ID" value="KAL1254556.1"/>
    <property type="molecule type" value="Genomic_DNA"/>
</dbReference>
<evidence type="ECO:0000256" key="4">
    <source>
        <dbReference type="PROSITE-ProRule" id="PRU00175"/>
    </source>
</evidence>
<comment type="caution">
    <text evidence="5">Lacks conserved residue(s) required for the propagation of feature annotation.</text>
</comment>
<evidence type="ECO:0000313" key="10">
    <source>
        <dbReference type="EMBL" id="KAL1254556.1"/>
    </source>
</evidence>
<dbReference type="InterPro" id="IPR013320">
    <property type="entry name" value="ConA-like_dom_sf"/>
</dbReference>
<dbReference type="Gene3D" id="3.30.40.10">
    <property type="entry name" value="Zinc/RING finger domain, C3HC4 (zinc finger)"/>
    <property type="match status" value="1"/>
</dbReference>
<evidence type="ECO:0000259" key="7">
    <source>
        <dbReference type="PROSITE" id="PS50060"/>
    </source>
</evidence>